<sequence>MNQLDTLIHMANQIADNNSHYGTQEEAAIRVAAHLKKFWARSMKQQIIAYLQQDGSNLTPLAQTAITQMQASLRPEPANLCD</sequence>
<protein>
    <submittedName>
        <fullName evidence="1">Formate dehydrogenase</fullName>
    </submittedName>
</protein>
<proteinExistence type="predicted"/>
<dbReference type="Pfam" id="PF11390">
    <property type="entry name" value="FdsD"/>
    <property type="match status" value="1"/>
</dbReference>
<organism evidence="1 2">
    <name type="scientific">Marinobacterium aestuarii</name>
    <dbReference type="NCBI Taxonomy" id="1821621"/>
    <lineage>
        <taxon>Bacteria</taxon>
        <taxon>Pseudomonadati</taxon>
        <taxon>Pseudomonadota</taxon>
        <taxon>Gammaproteobacteria</taxon>
        <taxon>Oceanospirillales</taxon>
        <taxon>Oceanospirillaceae</taxon>
        <taxon>Marinobacterium</taxon>
    </lineage>
</organism>
<dbReference type="Proteomes" id="UP000078070">
    <property type="component" value="Chromosome"/>
</dbReference>
<accession>A0A1A9EXX0</accession>
<keyword evidence="2" id="KW-1185">Reference proteome</keyword>
<evidence type="ECO:0000313" key="1">
    <source>
        <dbReference type="EMBL" id="ANG62727.1"/>
    </source>
</evidence>
<dbReference type="STRING" id="1821621.A8C75_09680"/>
<gene>
    <name evidence="1" type="ORF">A8C75_09680</name>
</gene>
<dbReference type="KEGG" id="mars:A8C75_09680"/>
<name>A0A1A9EXX0_9GAMM</name>
<dbReference type="AlphaFoldDB" id="A0A1A9EXX0"/>
<dbReference type="EMBL" id="CP015839">
    <property type="protein sequence ID" value="ANG62727.1"/>
    <property type="molecule type" value="Genomic_DNA"/>
</dbReference>
<dbReference type="InterPro" id="IPR021074">
    <property type="entry name" value="Formate_DH_dsu"/>
</dbReference>
<reference evidence="1 2" key="2">
    <citation type="journal article" date="2018" name="Int. J. Syst. Evol. Microbiol.">
        <title>Marinobacterium aestuarii sp. nov., a benzene-degrading marine bacterium isolated from estuary sediment.</title>
        <authorList>
            <person name="Bae S.S."/>
            <person name="Jung J."/>
            <person name="Chung D."/>
            <person name="Baek K."/>
        </authorList>
    </citation>
    <scope>NUCLEOTIDE SEQUENCE [LARGE SCALE GENOMIC DNA]</scope>
    <source>
        <strain evidence="1 2">ST58-10</strain>
    </source>
</reference>
<dbReference type="RefSeq" id="WP_067381330.1">
    <property type="nucleotide sequence ID" value="NZ_CP015839.1"/>
</dbReference>
<dbReference type="OrthoDB" id="8527650at2"/>
<evidence type="ECO:0000313" key="2">
    <source>
        <dbReference type="Proteomes" id="UP000078070"/>
    </source>
</evidence>
<reference evidence="2" key="1">
    <citation type="submission" date="2016-05" db="EMBL/GenBank/DDBJ databases">
        <authorList>
            <person name="Baek K."/>
            <person name="Yang S.-J."/>
        </authorList>
    </citation>
    <scope>NUCLEOTIDE SEQUENCE [LARGE SCALE GENOMIC DNA]</scope>
    <source>
        <strain evidence="2">ST58-10</strain>
    </source>
</reference>